<dbReference type="PANTHER" id="PTHR30532:SF1">
    <property type="entry name" value="IRON(3+)-HYDROXAMATE-BINDING PROTEIN FHUD"/>
    <property type="match status" value="1"/>
</dbReference>
<feature type="chain" id="PRO_5015525606" evidence="6">
    <location>
        <begin position="36"/>
        <end position="296"/>
    </location>
</feature>
<comment type="caution">
    <text evidence="8">The sequence shown here is derived from an EMBL/GenBank/DDBJ whole genome shotgun (WGS) entry which is preliminary data.</text>
</comment>
<feature type="domain" description="Fe/B12 periplasmic-binding" evidence="7">
    <location>
        <begin position="40"/>
        <end position="296"/>
    </location>
</feature>
<gene>
    <name evidence="8" type="ORF">DEM34_00180</name>
</gene>
<organism evidence="8 9">
    <name type="scientific">Sediminicurvatus halobius</name>
    <dbReference type="NCBI Taxonomy" id="2182432"/>
    <lineage>
        <taxon>Bacteria</taxon>
        <taxon>Pseudomonadati</taxon>
        <taxon>Pseudomonadota</taxon>
        <taxon>Gammaproteobacteria</taxon>
        <taxon>Chromatiales</taxon>
        <taxon>Ectothiorhodospiraceae</taxon>
        <taxon>Sediminicurvatus</taxon>
    </lineage>
</organism>
<dbReference type="Proteomes" id="UP000245474">
    <property type="component" value="Unassembled WGS sequence"/>
</dbReference>
<dbReference type="PANTHER" id="PTHR30532">
    <property type="entry name" value="IRON III DICITRATE-BINDING PERIPLASMIC PROTEIN"/>
    <property type="match status" value="1"/>
</dbReference>
<dbReference type="PROSITE" id="PS50983">
    <property type="entry name" value="FE_B12_PBP"/>
    <property type="match status" value="1"/>
</dbReference>
<evidence type="ECO:0000259" key="7">
    <source>
        <dbReference type="PROSITE" id="PS50983"/>
    </source>
</evidence>
<evidence type="ECO:0000313" key="9">
    <source>
        <dbReference type="Proteomes" id="UP000245474"/>
    </source>
</evidence>
<proteinExistence type="inferred from homology"/>
<dbReference type="OrthoDB" id="6160519at2"/>
<dbReference type="GO" id="GO:0030288">
    <property type="term" value="C:outer membrane-bounded periplasmic space"/>
    <property type="evidence" value="ECO:0007669"/>
    <property type="project" value="TreeGrafter"/>
</dbReference>
<evidence type="ECO:0000256" key="3">
    <source>
        <dbReference type="ARBA" id="ARBA00022448"/>
    </source>
</evidence>
<keyword evidence="9" id="KW-1185">Reference proteome</keyword>
<protein>
    <submittedName>
        <fullName evidence="8">ABC transporter substrate-binding protein</fullName>
    </submittedName>
</protein>
<comment type="subcellular location">
    <subcellularLocation>
        <location evidence="1">Cell envelope</location>
    </subcellularLocation>
</comment>
<evidence type="ECO:0000256" key="5">
    <source>
        <dbReference type="ARBA" id="ARBA00022729"/>
    </source>
</evidence>
<evidence type="ECO:0000256" key="6">
    <source>
        <dbReference type="SAM" id="SignalP"/>
    </source>
</evidence>
<dbReference type="InterPro" id="IPR051313">
    <property type="entry name" value="Bact_iron-sidero_bind"/>
</dbReference>
<dbReference type="RefSeq" id="WP_109675033.1">
    <property type="nucleotide sequence ID" value="NZ_CP086615.1"/>
</dbReference>
<dbReference type="AlphaFoldDB" id="A0A2U2N9H3"/>
<name>A0A2U2N9H3_9GAMM</name>
<keyword evidence="4" id="KW-0410">Iron transport</keyword>
<dbReference type="GO" id="GO:1901678">
    <property type="term" value="P:iron coordination entity transport"/>
    <property type="evidence" value="ECO:0007669"/>
    <property type="project" value="UniProtKB-ARBA"/>
</dbReference>
<sequence length="296" mass="30923">MRASTPGTPAVAPATAGFRLILAAWLMLAAGSHAAAERAPVVAIDWPFAETLIALGVHPAGVADAAAYRDWVGEPVLPAGTVDVGRRGAPHRATLRALAPEAILVTPYRRTPGLERIAPVRERSLHVPGADALETAIGLARELAGEYGREPAFERLRARLEAAIAALRRTAAALDGPIYIAQFMDAAHLRVFGDNGLYGAVLARAGLANAWQGGTNHWGFALVPLGRLNAEAARLVIVEPVPAAAATMMTGSRVWQSLPAVASGGLRRLPPVWAFGGMYAAIRFAEALEPAVARGG</sequence>
<dbReference type="Gene3D" id="3.40.50.1980">
    <property type="entry name" value="Nitrogenase molybdenum iron protein domain"/>
    <property type="match status" value="2"/>
</dbReference>
<dbReference type="EMBL" id="QFFI01000001">
    <property type="protein sequence ID" value="PWG65727.1"/>
    <property type="molecule type" value="Genomic_DNA"/>
</dbReference>
<keyword evidence="3" id="KW-0813">Transport</keyword>
<keyword evidence="4" id="KW-0406">Ion transport</keyword>
<dbReference type="PRINTS" id="PR01715">
    <property type="entry name" value="FERRIBNDNGPP"/>
</dbReference>
<dbReference type="Pfam" id="PF01497">
    <property type="entry name" value="Peripla_BP_2"/>
    <property type="match status" value="1"/>
</dbReference>
<evidence type="ECO:0000256" key="4">
    <source>
        <dbReference type="ARBA" id="ARBA00022496"/>
    </source>
</evidence>
<keyword evidence="5 6" id="KW-0732">Signal</keyword>
<evidence type="ECO:0000256" key="2">
    <source>
        <dbReference type="ARBA" id="ARBA00008814"/>
    </source>
</evidence>
<evidence type="ECO:0000313" key="8">
    <source>
        <dbReference type="EMBL" id="PWG65727.1"/>
    </source>
</evidence>
<comment type="similarity">
    <text evidence="2">Belongs to the bacterial solute-binding protein 8 family.</text>
</comment>
<dbReference type="InterPro" id="IPR002491">
    <property type="entry name" value="ABC_transptr_periplasmic_BD"/>
</dbReference>
<reference evidence="8 9" key="1">
    <citation type="submission" date="2018-05" db="EMBL/GenBank/DDBJ databases">
        <title>Spiribacter halobius sp. nov., a moderately halophilic bacterium isolated from marine solar saltern.</title>
        <authorList>
            <person name="Zheng W.-S."/>
            <person name="Lu D.-C."/>
            <person name="Du Z.-J."/>
        </authorList>
    </citation>
    <scope>NUCLEOTIDE SEQUENCE [LARGE SCALE GENOMIC DNA]</scope>
    <source>
        <strain evidence="8 9">E85</strain>
    </source>
</reference>
<keyword evidence="4" id="KW-0408">Iron</keyword>
<evidence type="ECO:0000256" key="1">
    <source>
        <dbReference type="ARBA" id="ARBA00004196"/>
    </source>
</evidence>
<feature type="signal peptide" evidence="6">
    <location>
        <begin position="1"/>
        <end position="35"/>
    </location>
</feature>
<accession>A0A2U2N9H3</accession>
<dbReference type="SUPFAM" id="SSF53807">
    <property type="entry name" value="Helical backbone' metal receptor"/>
    <property type="match status" value="1"/>
</dbReference>